<keyword evidence="3" id="KW-1185">Reference proteome</keyword>
<dbReference type="Proteomes" id="UP001195724">
    <property type="component" value="Unassembled WGS sequence"/>
</dbReference>
<protein>
    <submittedName>
        <fullName evidence="2">Uncharacterized protein</fullName>
    </submittedName>
</protein>
<feature type="compositionally biased region" description="Low complexity" evidence="1">
    <location>
        <begin position="64"/>
        <end position="83"/>
    </location>
</feature>
<proteinExistence type="predicted"/>
<dbReference type="EMBL" id="JAFBCL010000001">
    <property type="protein sequence ID" value="MBM7809655.1"/>
    <property type="molecule type" value="Genomic_DNA"/>
</dbReference>
<gene>
    <name evidence="2" type="ORF">JOE68_000520</name>
</gene>
<feature type="region of interest" description="Disordered" evidence="1">
    <location>
        <begin position="32"/>
        <end position="83"/>
    </location>
</feature>
<reference evidence="2 3" key="1">
    <citation type="submission" date="2021-01" db="EMBL/GenBank/DDBJ databases">
        <title>Sequencing the genomes of 1000 actinobacteria strains.</title>
        <authorList>
            <person name="Klenk H.-P."/>
        </authorList>
    </citation>
    <scope>NUCLEOTIDE SEQUENCE [LARGE SCALE GENOMIC DNA]</scope>
    <source>
        <strain evidence="2 3">DSM 44581</strain>
    </source>
</reference>
<evidence type="ECO:0000256" key="1">
    <source>
        <dbReference type="SAM" id="MobiDB-lite"/>
    </source>
</evidence>
<comment type="caution">
    <text evidence="2">The sequence shown here is derived from an EMBL/GenBank/DDBJ whole genome shotgun (WGS) entry which is preliminary data.</text>
</comment>
<feature type="compositionally biased region" description="Polar residues" evidence="1">
    <location>
        <begin position="46"/>
        <end position="63"/>
    </location>
</feature>
<sequence>MAQPLAVDGAMKWAERPLGRALSDFFTPSTSASRLMRTQRRALASSPCSSGMRQWSSTSTRSASGNRSSTSRPRGSSAAAGST</sequence>
<name>A0ABS2S152_9PSEU</name>
<organism evidence="2 3">
    <name type="scientific">Saccharothrix algeriensis</name>
    <dbReference type="NCBI Taxonomy" id="173560"/>
    <lineage>
        <taxon>Bacteria</taxon>
        <taxon>Bacillati</taxon>
        <taxon>Actinomycetota</taxon>
        <taxon>Actinomycetes</taxon>
        <taxon>Pseudonocardiales</taxon>
        <taxon>Pseudonocardiaceae</taxon>
        <taxon>Saccharothrix</taxon>
    </lineage>
</organism>
<evidence type="ECO:0000313" key="3">
    <source>
        <dbReference type="Proteomes" id="UP001195724"/>
    </source>
</evidence>
<evidence type="ECO:0000313" key="2">
    <source>
        <dbReference type="EMBL" id="MBM7809655.1"/>
    </source>
</evidence>
<accession>A0ABS2S152</accession>